<keyword evidence="1" id="KW-0812">Transmembrane</keyword>
<keyword evidence="1" id="KW-0472">Membrane</keyword>
<comment type="caution">
    <text evidence="3">The sequence shown here is derived from an EMBL/GenBank/DDBJ whole genome shotgun (WGS) entry which is preliminary data.</text>
</comment>
<proteinExistence type="predicted"/>
<keyword evidence="1" id="KW-1133">Transmembrane helix</keyword>
<feature type="chain" id="PRO_5023914101" description="Secreted protein" evidence="2">
    <location>
        <begin position="18"/>
        <end position="110"/>
    </location>
</feature>
<evidence type="ECO:0000256" key="1">
    <source>
        <dbReference type="SAM" id="Phobius"/>
    </source>
</evidence>
<feature type="transmembrane region" description="Helical" evidence="1">
    <location>
        <begin position="57"/>
        <end position="76"/>
    </location>
</feature>
<dbReference type="Proteomes" id="UP000324629">
    <property type="component" value="Unassembled WGS sequence"/>
</dbReference>
<evidence type="ECO:0000313" key="3">
    <source>
        <dbReference type="EMBL" id="KAA3673750.1"/>
    </source>
</evidence>
<evidence type="ECO:0008006" key="5">
    <source>
        <dbReference type="Google" id="ProtNLM"/>
    </source>
</evidence>
<dbReference type="AlphaFoldDB" id="A0A5J4NE81"/>
<keyword evidence="2" id="KW-0732">Signal</keyword>
<gene>
    <name evidence="3" type="ORF">DEA37_0001904</name>
</gene>
<protein>
    <recommendedName>
        <fullName evidence="5">Secreted protein</fullName>
    </recommendedName>
</protein>
<dbReference type="EMBL" id="QNGE01003670">
    <property type="protein sequence ID" value="KAA3673750.1"/>
    <property type="molecule type" value="Genomic_DNA"/>
</dbReference>
<name>A0A5J4NE81_9TREM</name>
<feature type="signal peptide" evidence="2">
    <location>
        <begin position="1"/>
        <end position="17"/>
    </location>
</feature>
<reference evidence="3 4" key="1">
    <citation type="journal article" date="2019" name="Gigascience">
        <title>Whole-genome sequence of the oriental lung fluke Paragonimus westermani.</title>
        <authorList>
            <person name="Oey H."/>
            <person name="Zakrzewski M."/>
            <person name="Narain K."/>
            <person name="Devi K.R."/>
            <person name="Agatsuma T."/>
            <person name="Nawaratna S."/>
            <person name="Gobert G.N."/>
            <person name="Jones M.K."/>
            <person name="Ragan M.A."/>
            <person name="McManus D.P."/>
            <person name="Krause L."/>
        </authorList>
    </citation>
    <scope>NUCLEOTIDE SEQUENCE [LARGE SCALE GENOMIC DNA]</scope>
    <source>
        <strain evidence="3 4">IND2009</strain>
    </source>
</reference>
<accession>A0A5J4NE81</accession>
<organism evidence="3 4">
    <name type="scientific">Paragonimus westermani</name>
    <dbReference type="NCBI Taxonomy" id="34504"/>
    <lineage>
        <taxon>Eukaryota</taxon>
        <taxon>Metazoa</taxon>
        <taxon>Spiralia</taxon>
        <taxon>Lophotrochozoa</taxon>
        <taxon>Platyhelminthes</taxon>
        <taxon>Trematoda</taxon>
        <taxon>Digenea</taxon>
        <taxon>Plagiorchiida</taxon>
        <taxon>Troglotremata</taxon>
        <taxon>Troglotrematidae</taxon>
        <taxon>Paragonimus</taxon>
    </lineage>
</organism>
<evidence type="ECO:0000313" key="4">
    <source>
        <dbReference type="Proteomes" id="UP000324629"/>
    </source>
</evidence>
<evidence type="ECO:0000256" key="2">
    <source>
        <dbReference type="SAM" id="SignalP"/>
    </source>
</evidence>
<keyword evidence="4" id="KW-1185">Reference proteome</keyword>
<sequence>MCTVRCLFCSVFAVARLDSITSNSSSRGSFCFARLCHRILCMTSLSALYQPYNNRHIVNHELFVFIPLLSPLYLCLGRVIFPRWVYFSELTVFSFCASEWKVAAHNELSC</sequence>